<accession>A0A0F9NFW5</accession>
<evidence type="ECO:0000256" key="1">
    <source>
        <dbReference type="SAM" id="MobiDB-lite"/>
    </source>
</evidence>
<feature type="compositionally biased region" description="Polar residues" evidence="1">
    <location>
        <begin position="16"/>
        <end position="25"/>
    </location>
</feature>
<name>A0A0F9NFW5_9ZZZZ</name>
<reference evidence="2" key="1">
    <citation type="journal article" date="2015" name="Nature">
        <title>Complex archaea that bridge the gap between prokaryotes and eukaryotes.</title>
        <authorList>
            <person name="Spang A."/>
            <person name="Saw J.H."/>
            <person name="Jorgensen S.L."/>
            <person name="Zaremba-Niedzwiedzka K."/>
            <person name="Martijn J."/>
            <person name="Lind A.E."/>
            <person name="van Eijk R."/>
            <person name="Schleper C."/>
            <person name="Guy L."/>
            <person name="Ettema T.J."/>
        </authorList>
    </citation>
    <scope>NUCLEOTIDE SEQUENCE</scope>
</reference>
<dbReference type="EMBL" id="LAZR01003577">
    <property type="protein sequence ID" value="KKN16834.1"/>
    <property type="molecule type" value="Genomic_DNA"/>
</dbReference>
<evidence type="ECO:0000313" key="2">
    <source>
        <dbReference type="EMBL" id="KKN16834.1"/>
    </source>
</evidence>
<sequence length="184" mass="21857">MNERNEENSCRKTGPQKISSPNDPTNIFFDNPNIGSGNGQIHDISPIKILITRDELALKGYYHVRQGILRKSKDDDIYLQILKYADIVLDRIIESNLFPFYKKTFIRKTKQLKIIDLFEGKNYITKEDEFFESVKKYREYYALTYEIRCNKQFPDARYQNRGYCGYTRFTEDIRLINHTIEAVE</sequence>
<organism evidence="2">
    <name type="scientific">marine sediment metagenome</name>
    <dbReference type="NCBI Taxonomy" id="412755"/>
    <lineage>
        <taxon>unclassified sequences</taxon>
        <taxon>metagenomes</taxon>
        <taxon>ecological metagenomes</taxon>
    </lineage>
</organism>
<protein>
    <submittedName>
        <fullName evidence="2">Uncharacterized protein</fullName>
    </submittedName>
</protein>
<gene>
    <name evidence="2" type="ORF">LCGC14_0971870</name>
</gene>
<proteinExistence type="predicted"/>
<feature type="compositionally biased region" description="Basic and acidic residues" evidence="1">
    <location>
        <begin position="1"/>
        <end position="10"/>
    </location>
</feature>
<feature type="region of interest" description="Disordered" evidence="1">
    <location>
        <begin position="1"/>
        <end position="25"/>
    </location>
</feature>
<comment type="caution">
    <text evidence="2">The sequence shown here is derived from an EMBL/GenBank/DDBJ whole genome shotgun (WGS) entry which is preliminary data.</text>
</comment>
<dbReference type="AlphaFoldDB" id="A0A0F9NFW5"/>